<organism evidence="3 4">
    <name type="scientific">Agrobacterium rubi TR3 = NBRC 13261</name>
    <dbReference type="NCBI Taxonomy" id="1368415"/>
    <lineage>
        <taxon>Bacteria</taxon>
        <taxon>Pseudomonadati</taxon>
        <taxon>Pseudomonadota</taxon>
        <taxon>Alphaproteobacteria</taxon>
        <taxon>Hyphomicrobiales</taxon>
        <taxon>Rhizobiaceae</taxon>
        <taxon>Rhizobium/Agrobacterium group</taxon>
        <taxon>Agrobacterium</taxon>
    </lineage>
</organism>
<dbReference type="EMBL" id="BBJU01000003">
    <property type="protein sequence ID" value="GAK69160.1"/>
    <property type="molecule type" value="Genomic_DNA"/>
</dbReference>
<dbReference type="GO" id="GO:0008713">
    <property type="term" value="F:ADP-heptose-lipopolysaccharide heptosyltransferase activity"/>
    <property type="evidence" value="ECO:0007669"/>
    <property type="project" value="TreeGrafter"/>
</dbReference>
<dbReference type="InterPro" id="IPR002201">
    <property type="entry name" value="Glyco_trans_9"/>
</dbReference>
<proteinExistence type="predicted"/>
<evidence type="ECO:0008006" key="5">
    <source>
        <dbReference type="Google" id="ProtNLM"/>
    </source>
</evidence>
<comment type="caution">
    <text evidence="3">The sequence shown here is derived from an EMBL/GenBank/DDBJ whole genome shotgun (WGS) entry which is preliminary data.</text>
</comment>
<dbReference type="Proteomes" id="UP000028701">
    <property type="component" value="Unassembled WGS sequence"/>
</dbReference>
<dbReference type="Gene3D" id="3.40.50.2000">
    <property type="entry name" value="Glycogen Phosphorylase B"/>
    <property type="match status" value="1"/>
</dbReference>
<dbReference type="InterPro" id="IPR051199">
    <property type="entry name" value="LPS_LOS_Heptosyltrfase"/>
</dbReference>
<keyword evidence="2" id="KW-0808">Transferase</keyword>
<evidence type="ECO:0000313" key="4">
    <source>
        <dbReference type="Proteomes" id="UP000028701"/>
    </source>
</evidence>
<accession>A0A081CR64</accession>
<dbReference type="eggNOG" id="COG0859">
    <property type="taxonomic scope" value="Bacteria"/>
</dbReference>
<dbReference type="Pfam" id="PF01075">
    <property type="entry name" value="Glyco_transf_9"/>
    <property type="match status" value="1"/>
</dbReference>
<dbReference type="PANTHER" id="PTHR30160">
    <property type="entry name" value="TETRAACYLDISACCHARIDE 4'-KINASE-RELATED"/>
    <property type="match status" value="1"/>
</dbReference>
<dbReference type="AlphaFoldDB" id="A0A081CR64"/>
<reference evidence="3 4" key="1">
    <citation type="submission" date="2014-08" db="EMBL/GenBank/DDBJ databases">
        <title>Whole genome shotgun sequence of Rhizobium rubi NBRC 13261.</title>
        <authorList>
            <person name="Katano-Makiyama Y."/>
            <person name="Hosoyama A."/>
            <person name="Hashimoto M."/>
            <person name="Hosoyama Y."/>
            <person name="Noguchi M."/>
            <person name="Tsuchikane K."/>
            <person name="Uohara A."/>
            <person name="Ohji S."/>
            <person name="Ichikawa N."/>
            <person name="Kimura A."/>
            <person name="Yamazoe A."/>
            <person name="Fujita N."/>
        </authorList>
    </citation>
    <scope>NUCLEOTIDE SEQUENCE [LARGE SCALE GENOMIC DNA]</scope>
    <source>
        <strain evidence="3 4">NBRC 13261</strain>
    </source>
</reference>
<keyword evidence="1" id="KW-0328">Glycosyltransferase</keyword>
<dbReference type="OrthoDB" id="9797795at2"/>
<evidence type="ECO:0000256" key="2">
    <source>
        <dbReference type="ARBA" id="ARBA00022679"/>
    </source>
</evidence>
<protein>
    <recommendedName>
        <fullName evidence="5">Glycosyltransferase</fullName>
    </recommendedName>
</protein>
<evidence type="ECO:0000256" key="1">
    <source>
        <dbReference type="ARBA" id="ARBA00022676"/>
    </source>
</evidence>
<evidence type="ECO:0000313" key="3">
    <source>
        <dbReference type="EMBL" id="GAK69160.1"/>
    </source>
</evidence>
<sequence>MDKVTTPEQSVMPKNPVIIVHALAGDLLMMSPTLRFFARHVGETVRLICGVEKNTQDLLRQIGFKRLVATTFSVEEIVTDEHGERTYWTCETGPVRAALEGADLVINLLEFTGDSLASVTARSAVPSLGFHEAATHRLAFDFQNDHLIDSYFQFAHHFSPDAVAANYMVFPHRPDGAQIRQRLAERLGTDDYIVIHTDTKPQKMWPLANWKNLLGRLWETEPDLKILLVGYPFIPLEKISPDPRLIDCRDIPLTVSYEVVAGARLFIGIDSSMLHAADFCRVPTVAIFASRYPTKRYGIKFAISRTLVGANPPDDIEISSVFQCVLEVVAAAGVPIRLSSSAVAA</sequence>
<name>A0A081CR64_9HYPH</name>
<dbReference type="SUPFAM" id="SSF53756">
    <property type="entry name" value="UDP-Glycosyltransferase/glycogen phosphorylase"/>
    <property type="match status" value="1"/>
</dbReference>
<dbReference type="GO" id="GO:0005829">
    <property type="term" value="C:cytosol"/>
    <property type="evidence" value="ECO:0007669"/>
    <property type="project" value="TreeGrafter"/>
</dbReference>
<dbReference type="GO" id="GO:0009244">
    <property type="term" value="P:lipopolysaccharide core region biosynthetic process"/>
    <property type="evidence" value="ECO:0007669"/>
    <property type="project" value="TreeGrafter"/>
</dbReference>
<gene>
    <name evidence="3" type="ORF">RRU01S_03_03330</name>
</gene>